<gene>
    <name evidence="2" type="ORF">CR162_15250</name>
</gene>
<name>A0A2C7A235_9PROT</name>
<accession>A0A2C7A235</accession>
<dbReference type="AlphaFoldDB" id="A0A2C7A235"/>
<comment type="caution">
    <text evidence="2">The sequence shown here is derived from an EMBL/GenBank/DDBJ whole genome shotgun (WGS) entry which is preliminary data.</text>
</comment>
<sequence length="137" mass="14263">MPTTAAVGVAKKPPRLTRSAARGRVVGSSAAPLAQCPGVQQPGRMPLSPQFGQHFFPAPRPFMAGPEERMAWDAGAGRPAWTEACMAAGMADAMGTPRWAEAGTASRDTPRVSARTTTAWIALAARRIGSSAPLVPQ</sequence>
<evidence type="ECO:0000313" key="2">
    <source>
        <dbReference type="EMBL" id="PHK94118.1"/>
    </source>
</evidence>
<dbReference type="Proteomes" id="UP000223527">
    <property type="component" value="Unassembled WGS sequence"/>
</dbReference>
<reference evidence="2 3" key="1">
    <citation type="submission" date="2017-10" db="EMBL/GenBank/DDBJ databases">
        <authorList>
            <person name="Banno H."/>
            <person name="Chua N.-H."/>
        </authorList>
    </citation>
    <scope>NUCLEOTIDE SEQUENCE [LARGE SCALE GENOMIC DNA]</scope>
    <source>
        <strain evidence="2 3">YW11</strain>
    </source>
</reference>
<proteinExistence type="predicted"/>
<organism evidence="2 3">
    <name type="scientific">Teichococcus rhizosphaerae</name>
    <dbReference type="NCBI Taxonomy" id="1335062"/>
    <lineage>
        <taxon>Bacteria</taxon>
        <taxon>Pseudomonadati</taxon>
        <taxon>Pseudomonadota</taxon>
        <taxon>Alphaproteobacteria</taxon>
        <taxon>Acetobacterales</taxon>
        <taxon>Roseomonadaceae</taxon>
        <taxon>Roseomonas</taxon>
    </lineage>
</organism>
<dbReference type="EMBL" id="PDNU01000031">
    <property type="protein sequence ID" value="PHK94118.1"/>
    <property type="molecule type" value="Genomic_DNA"/>
</dbReference>
<protein>
    <submittedName>
        <fullName evidence="2">Uncharacterized protein</fullName>
    </submittedName>
</protein>
<keyword evidence="3" id="KW-1185">Reference proteome</keyword>
<evidence type="ECO:0000313" key="3">
    <source>
        <dbReference type="Proteomes" id="UP000223527"/>
    </source>
</evidence>
<feature type="region of interest" description="Disordered" evidence="1">
    <location>
        <begin position="1"/>
        <end position="53"/>
    </location>
</feature>
<evidence type="ECO:0000256" key="1">
    <source>
        <dbReference type="SAM" id="MobiDB-lite"/>
    </source>
</evidence>